<evidence type="ECO:0000256" key="5">
    <source>
        <dbReference type="PIRSR" id="PIRSR000699-1"/>
    </source>
</evidence>
<name>F4LSJ2_TEPAE</name>
<dbReference type="PROSITE" id="PS51095">
    <property type="entry name" value="PTS_EIIA_TYPE_3"/>
    <property type="match status" value="1"/>
</dbReference>
<evidence type="ECO:0000256" key="6">
    <source>
        <dbReference type="PIRSR" id="PIRSR000699-2"/>
    </source>
</evidence>
<dbReference type="Proteomes" id="UP000010802">
    <property type="component" value="Chromosome"/>
</dbReference>
<dbReference type="PIRSF" id="PIRSF000699">
    <property type="entry name" value="PTS_IILac_III"/>
    <property type="match status" value="1"/>
</dbReference>
<dbReference type="KEGG" id="tep:TepRe1_2262"/>
<organism evidence="8 9">
    <name type="scientific">Tepidanaerobacter acetatoxydans (strain DSM 21804 / JCM 16047 / Re1)</name>
    <dbReference type="NCBI Taxonomy" id="1209989"/>
    <lineage>
        <taxon>Bacteria</taxon>
        <taxon>Bacillati</taxon>
        <taxon>Bacillota</taxon>
        <taxon>Clostridia</taxon>
        <taxon>Thermosediminibacterales</taxon>
        <taxon>Tepidanaerobacteraceae</taxon>
        <taxon>Tepidanaerobacter</taxon>
    </lineage>
</organism>
<feature type="binding site" evidence="6">
    <location>
        <position position="78"/>
    </location>
    <ligand>
        <name>Mg(2+)</name>
        <dbReference type="ChEBI" id="CHEBI:18420"/>
        <note>ligand shared between all trimeric partners</note>
    </ligand>
</feature>
<feature type="active site" description="Tele-phosphohistidine intermediate" evidence="5">
    <location>
        <position position="75"/>
    </location>
</feature>
<evidence type="ECO:0000256" key="4">
    <source>
        <dbReference type="ARBA" id="ARBA00022683"/>
    </source>
</evidence>
<evidence type="ECO:0000313" key="9">
    <source>
        <dbReference type="Proteomes" id="UP000010802"/>
    </source>
</evidence>
<keyword evidence="9" id="KW-1185">Reference proteome</keyword>
<keyword evidence="3 8" id="KW-0808">Transferase</keyword>
<dbReference type="OrthoDB" id="389577at2"/>
<dbReference type="GO" id="GO:0016740">
    <property type="term" value="F:transferase activity"/>
    <property type="evidence" value="ECO:0007669"/>
    <property type="project" value="UniProtKB-KW"/>
</dbReference>
<dbReference type="EMBL" id="HF563609">
    <property type="protein sequence ID" value="CDI40987.1"/>
    <property type="molecule type" value="Genomic_DNA"/>
</dbReference>
<keyword evidence="6" id="KW-0460">Magnesium</keyword>
<protein>
    <submittedName>
        <fullName evidence="8">Phosphotransferase system PTS lactose/cellobiose-specific IIA subunit</fullName>
    </submittedName>
</protein>
<accession>F4LSJ2</accession>
<keyword evidence="4" id="KW-0598">Phosphotransferase system</keyword>
<evidence type="ECO:0000256" key="3">
    <source>
        <dbReference type="ARBA" id="ARBA00022679"/>
    </source>
</evidence>
<dbReference type="AlphaFoldDB" id="F4LSJ2"/>
<evidence type="ECO:0000256" key="2">
    <source>
        <dbReference type="ARBA" id="ARBA00022597"/>
    </source>
</evidence>
<dbReference type="HOGENOM" id="CLU_152490_0_0_9"/>
<dbReference type="SUPFAM" id="SSF46973">
    <property type="entry name" value="Enzyme IIa from lactose specific PTS, IIa-lac"/>
    <property type="match status" value="1"/>
</dbReference>
<dbReference type="InterPro" id="IPR003188">
    <property type="entry name" value="PTS_IIA_lac/cel"/>
</dbReference>
<proteinExistence type="predicted"/>
<evidence type="ECO:0000313" key="8">
    <source>
        <dbReference type="EMBL" id="CDI40987.1"/>
    </source>
</evidence>
<dbReference type="Pfam" id="PF02255">
    <property type="entry name" value="PTS_IIA"/>
    <property type="match status" value="1"/>
</dbReference>
<dbReference type="GO" id="GO:0009401">
    <property type="term" value="P:phosphoenolpyruvate-dependent sugar phosphotransferase system"/>
    <property type="evidence" value="ECO:0007669"/>
    <property type="project" value="UniProtKB-KW"/>
</dbReference>
<keyword evidence="1" id="KW-0813">Transport</keyword>
<comment type="cofactor">
    <cofactor evidence="6">
        <name>Mg(2+)</name>
        <dbReference type="ChEBI" id="CHEBI:18420"/>
    </cofactor>
    <text evidence="6">Binds 1 Mg(2+) ion per trimer.</text>
</comment>
<dbReference type="InterPro" id="IPR036542">
    <property type="entry name" value="PTS_IIA_lac/cel_sf"/>
</dbReference>
<dbReference type="KEGG" id="tae:TepiRe1_2429"/>
<keyword evidence="6" id="KW-0479">Metal-binding</keyword>
<dbReference type="STRING" id="1209989.TepRe1_2262"/>
<keyword evidence="2" id="KW-0762">Sugar transport</keyword>
<reference evidence="9" key="1">
    <citation type="journal article" date="2013" name="Genome Announc.">
        <title>First genome sequence of a syntrophic acetate-oxidizing bacterium, Tepidanaerobacter acetatoxydans strain Re1.</title>
        <authorList>
            <person name="Manzoor S."/>
            <person name="Bongcam-Rudloff E."/>
            <person name="Schnurer A."/>
            <person name="Muller B."/>
        </authorList>
    </citation>
    <scope>NUCLEOTIDE SEQUENCE [LARGE SCALE GENOMIC DNA]</scope>
    <source>
        <strain evidence="9">Re1</strain>
    </source>
</reference>
<evidence type="ECO:0000256" key="7">
    <source>
        <dbReference type="PROSITE-ProRule" id="PRU00418"/>
    </source>
</evidence>
<sequence length="103" mass="11421">MDAIQECMEMISYGGDAKSLALLAIKQSREGKSEEAAVTMKKAEESLTKSHQAHTNLLSYDAKNQDLQVTIFMVHAADHLNAAETIFVLAKELILLHKEVKHV</sequence>
<dbReference type="GO" id="GO:0046872">
    <property type="term" value="F:metal ion binding"/>
    <property type="evidence" value="ECO:0007669"/>
    <property type="project" value="UniProtKB-KW"/>
</dbReference>
<dbReference type="RefSeq" id="WP_013779301.1">
    <property type="nucleotide sequence ID" value="NC_015519.1"/>
</dbReference>
<gene>
    <name evidence="8" type="ordered locus">TEPIRE1_2429</name>
</gene>
<feature type="modified residue" description="Phosphohistidine; by HPr" evidence="7">
    <location>
        <position position="75"/>
    </location>
</feature>
<dbReference type="eggNOG" id="COG1447">
    <property type="taxonomic scope" value="Bacteria"/>
</dbReference>
<dbReference type="PANTHER" id="PTHR34382:SF7">
    <property type="entry name" value="PTS SYSTEM N,N'-DIACETYLCHITOBIOSE-SPECIFIC EIIA COMPONENT"/>
    <property type="match status" value="1"/>
</dbReference>
<dbReference type="Gene3D" id="1.20.58.80">
    <property type="entry name" value="Phosphotransferase system, lactose/cellobiose-type IIA subunit"/>
    <property type="match status" value="1"/>
</dbReference>
<evidence type="ECO:0000256" key="1">
    <source>
        <dbReference type="ARBA" id="ARBA00022448"/>
    </source>
</evidence>
<dbReference type="PANTHER" id="PTHR34382">
    <property type="entry name" value="PTS SYSTEM N,N'-DIACETYLCHITOBIOSE-SPECIFIC EIIA COMPONENT"/>
    <property type="match status" value="1"/>
</dbReference>